<comment type="subcellular location">
    <subcellularLocation>
        <location evidence="9">Cell membrane</location>
        <topology evidence="9">Multi-pass membrane protein</topology>
    </subcellularLocation>
    <subcellularLocation>
        <location evidence="1">Endomembrane system</location>
        <topology evidence="1">Multi-pass membrane protein</topology>
    </subcellularLocation>
</comment>
<keyword evidence="5 9" id="KW-0812">Transmembrane</keyword>
<dbReference type="PANTHER" id="PTHR10791">
    <property type="entry name" value="RAG1-ACTIVATING PROTEIN 1"/>
    <property type="match status" value="1"/>
</dbReference>
<feature type="transmembrane region" description="Helical" evidence="9">
    <location>
        <begin position="127"/>
        <end position="148"/>
    </location>
</feature>
<dbReference type="GO" id="GO:0051119">
    <property type="term" value="F:sugar transmembrane transporter activity"/>
    <property type="evidence" value="ECO:0007669"/>
    <property type="project" value="InterPro"/>
</dbReference>
<evidence type="ECO:0000313" key="11">
    <source>
        <dbReference type="Proteomes" id="UP000886520"/>
    </source>
</evidence>
<comment type="similarity">
    <text evidence="2 9">Belongs to the SWEET sugar transporter family.</text>
</comment>
<reference evidence="10" key="1">
    <citation type="submission" date="2021-01" db="EMBL/GenBank/DDBJ databases">
        <title>Adiantum capillus-veneris genome.</title>
        <authorList>
            <person name="Fang Y."/>
            <person name="Liao Q."/>
        </authorList>
    </citation>
    <scope>NUCLEOTIDE SEQUENCE</scope>
    <source>
        <strain evidence="10">H3</strain>
        <tissue evidence="10">Leaf</tissue>
    </source>
</reference>
<keyword evidence="8 9" id="KW-0472">Membrane</keyword>
<keyword evidence="3 9" id="KW-0813">Transport</keyword>
<dbReference type="FunFam" id="1.20.1280.290:FF:000002">
    <property type="entry name" value="Bidirectional sugar transporter SWEET"/>
    <property type="match status" value="1"/>
</dbReference>
<accession>A0A9D4U7T4</accession>
<dbReference type="GO" id="GO:0005886">
    <property type="term" value="C:plasma membrane"/>
    <property type="evidence" value="ECO:0007669"/>
    <property type="project" value="UniProtKB-SubCell"/>
</dbReference>
<feature type="transmembrane region" description="Helical" evidence="9">
    <location>
        <begin position="102"/>
        <end position="121"/>
    </location>
</feature>
<dbReference type="AlphaFoldDB" id="A0A9D4U7T4"/>
<keyword evidence="11" id="KW-1185">Reference proteome</keyword>
<feature type="transmembrane region" description="Helical" evidence="9">
    <location>
        <begin position="6"/>
        <end position="31"/>
    </location>
</feature>
<evidence type="ECO:0000256" key="3">
    <source>
        <dbReference type="ARBA" id="ARBA00022448"/>
    </source>
</evidence>
<evidence type="ECO:0000256" key="6">
    <source>
        <dbReference type="ARBA" id="ARBA00022737"/>
    </source>
</evidence>
<dbReference type="GO" id="GO:0012505">
    <property type="term" value="C:endomembrane system"/>
    <property type="evidence" value="ECO:0007669"/>
    <property type="project" value="UniProtKB-SubCell"/>
</dbReference>
<comment type="caution">
    <text evidence="10">The sequence shown here is derived from an EMBL/GenBank/DDBJ whole genome shotgun (WGS) entry which is preliminary data.</text>
</comment>
<keyword evidence="4 9" id="KW-0762">Sugar transport</keyword>
<dbReference type="Proteomes" id="UP000886520">
    <property type="component" value="Chromosome 21"/>
</dbReference>
<sequence length="235" mass="25897">MLLLPFIVGIVGNVTAILVQLSPLPTFWIIMRKKTTGSYSPQPYLFSLLSGMLWTYYGILNLKHGGIPIITISSISAIFQVNYIALYLWFGSKPQRIKTIGIFISLSGAFASIVLVSMRFGEQVEPIVTVGIVCIVAGVLSNAAPLTIMHKVIKTRSVEYMPFALSLCLFLNGSAWLAYALILKDIFLLVPNAIGVTLGAAQLGVYAFYKNYAFPPPPEEQEERQLTKMKDGCMH</sequence>
<feature type="transmembrane region" description="Helical" evidence="9">
    <location>
        <begin position="66"/>
        <end position="90"/>
    </location>
</feature>
<dbReference type="OrthoDB" id="409725at2759"/>
<feature type="transmembrane region" description="Helical" evidence="9">
    <location>
        <begin position="188"/>
        <end position="209"/>
    </location>
</feature>
<dbReference type="InterPro" id="IPR004316">
    <property type="entry name" value="SWEET_rpt"/>
</dbReference>
<evidence type="ECO:0000256" key="1">
    <source>
        <dbReference type="ARBA" id="ARBA00004127"/>
    </source>
</evidence>
<evidence type="ECO:0000256" key="5">
    <source>
        <dbReference type="ARBA" id="ARBA00022692"/>
    </source>
</evidence>
<dbReference type="InterPro" id="IPR047664">
    <property type="entry name" value="SWEET"/>
</dbReference>
<feature type="transmembrane region" description="Helical" evidence="9">
    <location>
        <begin position="43"/>
        <end position="60"/>
    </location>
</feature>
<keyword evidence="7 9" id="KW-1133">Transmembrane helix</keyword>
<dbReference type="EMBL" id="JABFUD020000021">
    <property type="protein sequence ID" value="KAI5063081.1"/>
    <property type="molecule type" value="Genomic_DNA"/>
</dbReference>
<protein>
    <recommendedName>
        <fullName evidence="9">Bidirectional sugar transporter SWEET</fullName>
    </recommendedName>
</protein>
<evidence type="ECO:0000256" key="9">
    <source>
        <dbReference type="RuleBase" id="RU910715"/>
    </source>
</evidence>
<comment type="function">
    <text evidence="9">Mediates both low-affinity uptake and efflux of sugar across the membrane.</text>
</comment>
<dbReference type="FunFam" id="1.20.1280.290:FF:000001">
    <property type="entry name" value="Bidirectional sugar transporter SWEET"/>
    <property type="match status" value="1"/>
</dbReference>
<evidence type="ECO:0000256" key="2">
    <source>
        <dbReference type="ARBA" id="ARBA00007809"/>
    </source>
</evidence>
<name>A0A9D4U7T4_ADICA</name>
<evidence type="ECO:0000313" key="10">
    <source>
        <dbReference type="EMBL" id="KAI5063081.1"/>
    </source>
</evidence>
<dbReference type="Pfam" id="PF03083">
    <property type="entry name" value="MtN3_slv"/>
    <property type="match status" value="2"/>
</dbReference>
<proteinExistence type="inferred from homology"/>
<feature type="transmembrane region" description="Helical" evidence="9">
    <location>
        <begin position="160"/>
        <end position="182"/>
    </location>
</feature>
<organism evidence="10 11">
    <name type="scientific">Adiantum capillus-veneris</name>
    <name type="common">Maidenhair fern</name>
    <dbReference type="NCBI Taxonomy" id="13818"/>
    <lineage>
        <taxon>Eukaryota</taxon>
        <taxon>Viridiplantae</taxon>
        <taxon>Streptophyta</taxon>
        <taxon>Embryophyta</taxon>
        <taxon>Tracheophyta</taxon>
        <taxon>Polypodiopsida</taxon>
        <taxon>Polypodiidae</taxon>
        <taxon>Polypodiales</taxon>
        <taxon>Pteridineae</taxon>
        <taxon>Pteridaceae</taxon>
        <taxon>Vittarioideae</taxon>
        <taxon>Adiantum</taxon>
    </lineage>
</organism>
<evidence type="ECO:0000256" key="7">
    <source>
        <dbReference type="ARBA" id="ARBA00022989"/>
    </source>
</evidence>
<dbReference type="PANTHER" id="PTHR10791:SF240">
    <property type="entry name" value="BIDIRECTIONAL SUGAR TRANSPORTER SWEET"/>
    <property type="match status" value="1"/>
</dbReference>
<evidence type="ECO:0000256" key="8">
    <source>
        <dbReference type="ARBA" id="ARBA00023136"/>
    </source>
</evidence>
<gene>
    <name evidence="10" type="ORF">GOP47_0021628</name>
</gene>
<keyword evidence="6" id="KW-0677">Repeat</keyword>
<dbReference type="Gene3D" id="1.20.1280.290">
    <property type="match status" value="2"/>
</dbReference>
<evidence type="ECO:0000256" key="4">
    <source>
        <dbReference type="ARBA" id="ARBA00022597"/>
    </source>
</evidence>